<accession>A0A7C3VKR6</accession>
<gene>
    <name evidence="2" type="ORF">ENR15_24840</name>
</gene>
<reference evidence="2" key="1">
    <citation type="journal article" date="2020" name="mSystems">
        <title>Genome- and Community-Level Interaction Insights into Carbon Utilization and Element Cycling Functions of Hydrothermarchaeota in Hydrothermal Sediment.</title>
        <authorList>
            <person name="Zhou Z."/>
            <person name="Liu Y."/>
            <person name="Xu W."/>
            <person name="Pan J."/>
            <person name="Luo Z.H."/>
            <person name="Li M."/>
        </authorList>
    </citation>
    <scope>NUCLEOTIDE SEQUENCE [LARGE SCALE GENOMIC DNA]</scope>
    <source>
        <strain evidence="2">SpSt-374</strain>
    </source>
</reference>
<name>A0A7C3VKR6_9CYAN</name>
<comment type="caution">
    <text evidence="2">The sequence shown here is derived from an EMBL/GenBank/DDBJ whole genome shotgun (WGS) entry which is preliminary data.</text>
</comment>
<evidence type="ECO:0000313" key="2">
    <source>
        <dbReference type="EMBL" id="HGG03773.1"/>
    </source>
</evidence>
<sequence length="85" mass="9600">MVDCRSHQLLESYHIPSPYRCFWAKAQLRTPSPRLPVSPSPRLPVPPSPRHPVPPSPGPPISPRGEKFLKWVFSSTLMSDSSREN</sequence>
<evidence type="ECO:0000256" key="1">
    <source>
        <dbReference type="SAM" id="MobiDB-lite"/>
    </source>
</evidence>
<feature type="region of interest" description="Disordered" evidence="1">
    <location>
        <begin position="31"/>
        <end position="64"/>
    </location>
</feature>
<dbReference type="AlphaFoldDB" id="A0A7C3VKR6"/>
<protein>
    <submittedName>
        <fullName evidence="2">Uncharacterized protein</fullName>
    </submittedName>
</protein>
<feature type="compositionally biased region" description="Pro residues" evidence="1">
    <location>
        <begin position="33"/>
        <end position="62"/>
    </location>
</feature>
<proteinExistence type="predicted"/>
<dbReference type="EMBL" id="DSPX01000257">
    <property type="protein sequence ID" value="HGG03773.1"/>
    <property type="molecule type" value="Genomic_DNA"/>
</dbReference>
<organism evidence="2">
    <name type="scientific">Planktothricoides sp. SpSt-374</name>
    <dbReference type="NCBI Taxonomy" id="2282167"/>
    <lineage>
        <taxon>Bacteria</taxon>
        <taxon>Bacillati</taxon>
        <taxon>Cyanobacteriota</taxon>
        <taxon>Cyanophyceae</taxon>
        <taxon>Oscillatoriophycideae</taxon>
        <taxon>Oscillatoriales</taxon>
        <taxon>Oscillatoriaceae</taxon>
        <taxon>Planktothricoides</taxon>
    </lineage>
</organism>